<feature type="compositionally biased region" description="Basic and acidic residues" evidence="1">
    <location>
        <begin position="137"/>
        <end position="149"/>
    </location>
</feature>
<feature type="region of interest" description="Disordered" evidence="1">
    <location>
        <begin position="69"/>
        <end position="149"/>
    </location>
</feature>
<dbReference type="InterPro" id="IPR043017">
    <property type="entry name" value="WIYLD_dom_sf"/>
</dbReference>
<protein>
    <recommendedName>
        <fullName evidence="2">WIYLD domain-containing protein</fullName>
    </recommendedName>
</protein>
<organism evidence="3 4">
    <name type="scientific">Cardamine amara subsp. amara</name>
    <dbReference type="NCBI Taxonomy" id="228776"/>
    <lineage>
        <taxon>Eukaryota</taxon>
        <taxon>Viridiplantae</taxon>
        <taxon>Streptophyta</taxon>
        <taxon>Embryophyta</taxon>
        <taxon>Tracheophyta</taxon>
        <taxon>Spermatophyta</taxon>
        <taxon>Magnoliopsida</taxon>
        <taxon>eudicotyledons</taxon>
        <taxon>Gunneridae</taxon>
        <taxon>Pentapetalae</taxon>
        <taxon>rosids</taxon>
        <taxon>malvids</taxon>
        <taxon>Brassicales</taxon>
        <taxon>Brassicaceae</taxon>
        <taxon>Cardamineae</taxon>
        <taxon>Cardamine</taxon>
    </lineage>
</organism>
<comment type="caution">
    <text evidence="3">The sequence shown here is derived from an EMBL/GenBank/DDBJ whole genome shotgun (WGS) entry which is preliminary data.</text>
</comment>
<feature type="region of interest" description="Disordered" evidence="1">
    <location>
        <begin position="1"/>
        <end position="20"/>
    </location>
</feature>
<evidence type="ECO:0000313" key="3">
    <source>
        <dbReference type="EMBL" id="KAL1207762.1"/>
    </source>
</evidence>
<dbReference type="AlphaFoldDB" id="A0ABD1ALX6"/>
<gene>
    <name evidence="3" type="ORF">V5N11_000494</name>
</gene>
<reference evidence="3 4" key="1">
    <citation type="submission" date="2024-04" db="EMBL/GenBank/DDBJ databases">
        <title>Genome assembly C_amara_ONT_v2.</title>
        <authorList>
            <person name="Yant L."/>
            <person name="Moore C."/>
            <person name="Slenker M."/>
        </authorList>
    </citation>
    <scope>NUCLEOTIDE SEQUENCE [LARGE SCALE GENOMIC DNA]</scope>
    <source>
        <tissue evidence="3">Leaf</tissue>
    </source>
</reference>
<dbReference type="PANTHER" id="PTHR34271">
    <property type="entry name" value="NUCLEOLAR HISTONE METHYLTRANSFERASE-RELATED PROTEIN"/>
    <property type="match status" value="1"/>
</dbReference>
<evidence type="ECO:0000313" key="4">
    <source>
        <dbReference type="Proteomes" id="UP001558713"/>
    </source>
</evidence>
<dbReference type="EMBL" id="JBANAX010000466">
    <property type="protein sequence ID" value="KAL1207762.1"/>
    <property type="molecule type" value="Genomic_DNA"/>
</dbReference>
<evidence type="ECO:0000259" key="2">
    <source>
        <dbReference type="Pfam" id="PF10440"/>
    </source>
</evidence>
<name>A0ABD1ALX6_CARAN</name>
<feature type="domain" description="WIYLD" evidence="2">
    <location>
        <begin position="11"/>
        <end position="70"/>
    </location>
</feature>
<dbReference type="PANTHER" id="PTHR34271:SF1">
    <property type="entry name" value="NUCLEOLAR HISTONE METHYLTRANSFERASE-RELATED PROTEIN"/>
    <property type="match status" value="1"/>
</dbReference>
<proteinExistence type="predicted"/>
<dbReference type="Pfam" id="PF10440">
    <property type="entry name" value="WIYLD"/>
    <property type="match status" value="1"/>
</dbReference>
<evidence type="ECO:0000256" key="1">
    <source>
        <dbReference type="SAM" id="MobiDB-lite"/>
    </source>
</evidence>
<feature type="compositionally biased region" description="Acidic residues" evidence="1">
    <location>
        <begin position="105"/>
        <end position="127"/>
    </location>
</feature>
<accession>A0ABD1ALX6</accession>
<keyword evidence="4" id="KW-1185">Reference proteome</keyword>
<dbReference type="Proteomes" id="UP001558713">
    <property type="component" value="Unassembled WGS sequence"/>
</dbReference>
<dbReference type="Gene3D" id="1.10.8.850">
    <property type="entry name" value="Histone-lysine N methyltransferase , C-terminal domain-like"/>
    <property type="match status" value="1"/>
</dbReference>
<sequence length="149" mass="17098">MVPPRGRKMNTGLRREDAARDRMKEYGFEKHVIDKSIKKVLQVYGEDQWFLIEEANYVALLSVCLKKQEEQEEEKKAGKAVMDSEDYANKSVGGAESSHRGWGGSEEEEEETDPDEDSDSDDDDDEIIQLTPEPLCEELKQLLRESSKR</sequence>
<dbReference type="InterPro" id="IPR018848">
    <property type="entry name" value="WIYLD_domain"/>
</dbReference>